<evidence type="ECO:0000313" key="3">
    <source>
        <dbReference type="Proteomes" id="UP000317650"/>
    </source>
</evidence>
<keyword evidence="3" id="KW-1185">Reference proteome</keyword>
<sequence>MATELTEAGPKALSLAIAAPEGAQSLRGRRPQLVVVVHRRGQRSGERAHPEDPLHHRNSKLSTNPKSKPSAAYEFCGQLTTAAPRLLAGLIPVPVIGIVPRWTLNTANPIGSGAMTCTACSSEALAGIHSWRRCSVAIGADRDVGVAGAALGVGGREDGVNEHEGADDLGTESGAVGATCGHLVGSAGKGVVGVIHDPLDDSDATDGSHALQHHIVFGPAGLSPDNVQVPEVMELCPSEQERVEWT</sequence>
<reference evidence="2 3" key="1">
    <citation type="journal article" date="2019" name="Nat. Plants">
        <title>Genome sequencing of Musa balbisiana reveals subgenome evolution and function divergence in polyploid bananas.</title>
        <authorList>
            <person name="Yao X."/>
        </authorList>
    </citation>
    <scope>NUCLEOTIDE SEQUENCE [LARGE SCALE GENOMIC DNA]</scope>
    <source>
        <strain evidence="3">cv. DH-PKW</strain>
        <tissue evidence="2">Leaves</tissue>
    </source>
</reference>
<comment type="caution">
    <text evidence="2">The sequence shown here is derived from an EMBL/GenBank/DDBJ whole genome shotgun (WGS) entry which is preliminary data.</text>
</comment>
<dbReference type="Proteomes" id="UP000317650">
    <property type="component" value="Chromosome 1"/>
</dbReference>
<name>A0A4S8JLS9_MUSBA</name>
<organism evidence="2 3">
    <name type="scientific">Musa balbisiana</name>
    <name type="common">Banana</name>
    <dbReference type="NCBI Taxonomy" id="52838"/>
    <lineage>
        <taxon>Eukaryota</taxon>
        <taxon>Viridiplantae</taxon>
        <taxon>Streptophyta</taxon>
        <taxon>Embryophyta</taxon>
        <taxon>Tracheophyta</taxon>
        <taxon>Spermatophyta</taxon>
        <taxon>Magnoliopsida</taxon>
        <taxon>Liliopsida</taxon>
        <taxon>Zingiberales</taxon>
        <taxon>Musaceae</taxon>
        <taxon>Musa</taxon>
    </lineage>
</organism>
<evidence type="ECO:0000256" key="1">
    <source>
        <dbReference type="SAM" id="MobiDB-lite"/>
    </source>
</evidence>
<evidence type="ECO:0000313" key="2">
    <source>
        <dbReference type="EMBL" id="THU63163.1"/>
    </source>
</evidence>
<accession>A0A4S8JLS9</accession>
<gene>
    <name evidence="2" type="ORF">C4D60_Mb01t12810</name>
</gene>
<dbReference type="EMBL" id="PYDT01000004">
    <property type="protein sequence ID" value="THU63163.1"/>
    <property type="molecule type" value="Genomic_DNA"/>
</dbReference>
<protein>
    <submittedName>
        <fullName evidence="2">Uncharacterized protein</fullName>
    </submittedName>
</protein>
<dbReference type="AlphaFoldDB" id="A0A4S8JLS9"/>
<proteinExistence type="predicted"/>
<feature type="region of interest" description="Disordered" evidence="1">
    <location>
        <begin position="39"/>
        <end position="69"/>
    </location>
</feature>
<feature type="compositionally biased region" description="Basic and acidic residues" evidence="1">
    <location>
        <begin position="43"/>
        <end position="55"/>
    </location>
</feature>